<organism evidence="2 3">
    <name type="scientific">Sphingobacterium mizutaii</name>
    <dbReference type="NCBI Taxonomy" id="1010"/>
    <lineage>
        <taxon>Bacteria</taxon>
        <taxon>Pseudomonadati</taxon>
        <taxon>Bacteroidota</taxon>
        <taxon>Sphingobacteriia</taxon>
        <taxon>Sphingobacteriales</taxon>
        <taxon>Sphingobacteriaceae</taxon>
        <taxon>Sphingobacterium</taxon>
    </lineage>
</organism>
<feature type="signal peptide" evidence="1">
    <location>
        <begin position="1"/>
        <end position="20"/>
    </location>
</feature>
<proteinExistence type="predicted"/>
<dbReference type="PANTHER" id="PTHR37691">
    <property type="entry name" value="BLR3518 PROTEIN"/>
    <property type="match status" value="1"/>
</dbReference>
<dbReference type="RefSeq" id="WP_093101037.1">
    <property type="nucleotide sequence ID" value="NZ_FNGK01000010.1"/>
</dbReference>
<dbReference type="Proteomes" id="UP000215355">
    <property type="component" value="Chromosome 1"/>
</dbReference>
<reference evidence="2 3" key="1">
    <citation type="submission" date="2017-06" db="EMBL/GenBank/DDBJ databases">
        <authorList>
            <consortium name="Pathogen Informatics"/>
        </authorList>
    </citation>
    <scope>NUCLEOTIDE SEQUENCE [LARGE SCALE GENOMIC DNA]</scope>
    <source>
        <strain evidence="2 3">NCTC12149</strain>
    </source>
</reference>
<dbReference type="Gene3D" id="3.40.1260.10">
    <property type="entry name" value="DsrEFH-like"/>
    <property type="match status" value="1"/>
</dbReference>
<keyword evidence="1" id="KW-0732">Signal</keyword>
<dbReference type="Pfam" id="PF02635">
    <property type="entry name" value="DsrE"/>
    <property type="match status" value="1"/>
</dbReference>
<gene>
    <name evidence="2" type="ORF">SAMEA4412673_03497</name>
</gene>
<dbReference type="SUPFAM" id="SSF75169">
    <property type="entry name" value="DsrEFH-like"/>
    <property type="match status" value="1"/>
</dbReference>
<dbReference type="InterPro" id="IPR027396">
    <property type="entry name" value="DsrEFH-like"/>
</dbReference>
<evidence type="ECO:0000313" key="2">
    <source>
        <dbReference type="EMBL" id="SNV59253.1"/>
    </source>
</evidence>
<evidence type="ECO:0000313" key="3">
    <source>
        <dbReference type="Proteomes" id="UP000215355"/>
    </source>
</evidence>
<sequence>MRNIIIICSLFLMTSSLVEAQSKSIDNKLIENAKFSGAETHHKHYKAIYQLDSNNPDVVKKAFRNIKNVLNDPRLKGKIEVELITFSGGTEVMLKDSGYEEALKDLINKGVTVAQCTNSLQERKLKKEQLYDFIGYVPSGNGELVIRASEGWVIVKP</sequence>
<dbReference type="KEGG" id="smiz:4412673_03497"/>
<dbReference type="EMBL" id="LT906468">
    <property type="protein sequence ID" value="SNV59253.1"/>
    <property type="molecule type" value="Genomic_DNA"/>
</dbReference>
<dbReference type="PANTHER" id="PTHR37691:SF1">
    <property type="entry name" value="BLR3518 PROTEIN"/>
    <property type="match status" value="1"/>
</dbReference>
<protein>
    <submittedName>
        <fullName evidence="2">Uncharacterized conserved protein</fullName>
    </submittedName>
</protein>
<dbReference type="InterPro" id="IPR003787">
    <property type="entry name" value="Sulphur_relay_DsrE/F-like"/>
</dbReference>
<accession>A0AAJ4XE87</accession>
<dbReference type="AlphaFoldDB" id="A0AAJ4XE87"/>
<feature type="chain" id="PRO_5042473516" evidence="1">
    <location>
        <begin position="21"/>
        <end position="157"/>
    </location>
</feature>
<name>A0AAJ4XE87_9SPHI</name>
<evidence type="ECO:0000256" key="1">
    <source>
        <dbReference type="SAM" id="SignalP"/>
    </source>
</evidence>